<gene>
    <name evidence="3" type="ORF">GMORB2_4569</name>
</gene>
<dbReference type="Pfam" id="PF02515">
    <property type="entry name" value="CoA_transf_3"/>
    <property type="match status" value="1"/>
</dbReference>
<dbReference type="AlphaFoldDB" id="A0A9P5D1A8"/>
<dbReference type="Proteomes" id="UP000749293">
    <property type="component" value="Unassembled WGS sequence"/>
</dbReference>
<dbReference type="PANTHER" id="PTHR48207:SF3">
    <property type="entry name" value="SUCCINATE--HYDROXYMETHYLGLUTARATE COA-TRANSFERASE"/>
    <property type="match status" value="1"/>
</dbReference>
<dbReference type="OrthoDB" id="5863171at2759"/>
<comment type="similarity">
    <text evidence="1">Belongs to the CoA-transferase III family.</text>
</comment>
<evidence type="ECO:0000313" key="3">
    <source>
        <dbReference type="EMBL" id="KAF4119660.1"/>
    </source>
</evidence>
<keyword evidence="4" id="KW-1185">Reference proteome</keyword>
<dbReference type="EMBL" id="JAANYQ010000022">
    <property type="protein sequence ID" value="KAF4119660.1"/>
    <property type="molecule type" value="Genomic_DNA"/>
</dbReference>
<comment type="caution">
    <text evidence="3">The sequence shown here is derived from an EMBL/GenBank/DDBJ whole genome shotgun (WGS) entry which is preliminary data.</text>
</comment>
<dbReference type="InterPro" id="IPR044855">
    <property type="entry name" value="CoA-Trfase_III_dom3_sf"/>
</dbReference>
<organism evidence="3 4">
    <name type="scientific">Geosmithia morbida</name>
    <dbReference type="NCBI Taxonomy" id="1094350"/>
    <lineage>
        <taxon>Eukaryota</taxon>
        <taxon>Fungi</taxon>
        <taxon>Dikarya</taxon>
        <taxon>Ascomycota</taxon>
        <taxon>Pezizomycotina</taxon>
        <taxon>Sordariomycetes</taxon>
        <taxon>Hypocreomycetidae</taxon>
        <taxon>Hypocreales</taxon>
        <taxon>Bionectriaceae</taxon>
        <taxon>Geosmithia</taxon>
    </lineage>
</organism>
<evidence type="ECO:0000256" key="1">
    <source>
        <dbReference type="ARBA" id="ARBA00008383"/>
    </source>
</evidence>
<evidence type="ECO:0000313" key="4">
    <source>
        <dbReference type="Proteomes" id="UP000749293"/>
    </source>
</evidence>
<dbReference type="Gene3D" id="3.40.50.10540">
    <property type="entry name" value="Crotonobetainyl-coa:carnitine coa-transferase, domain 1"/>
    <property type="match status" value="1"/>
</dbReference>
<reference evidence="3" key="1">
    <citation type="submission" date="2020-03" db="EMBL/GenBank/DDBJ databases">
        <title>Site-based positive gene gene selection in Geosmithia morbida across the United States reveals a broad range of putative effectors and factors for local host and environmental adapation.</title>
        <authorList>
            <person name="Onufrak A."/>
            <person name="Murdoch R.W."/>
            <person name="Gazis R."/>
            <person name="Huff M."/>
            <person name="Staton M."/>
            <person name="Klingeman W."/>
            <person name="Hadziabdic D."/>
        </authorList>
    </citation>
    <scope>NUCLEOTIDE SEQUENCE</scope>
    <source>
        <strain evidence="3">1262</strain>
    </source>
</reference>
<accession>A0A9P5D1A8</accession>
<dbReference type="GO" id="GO:0047369">
    <property type="term" value="F:succinate-hydroxymethylglutarate CoA-transferase activity"/>
    <property type="evidence" value="ECO:0007669"/>
    <property type="project" value="TreeGrafter"/>
</dbReference>
<dbReference type="Gene3D" id="3.30.1540.10">
    <property type="entry name" value="formyl-coa transferase, domain 3"/>
    <property type="match status" value="1"/>
</dbReference>
<dbReference type="GeneID" id="55970797"/>
<sequence>MGPTSRLARGPLRSSGIFPSYGLRCSRVSSVSTVRFQSSVSKESPSESGGPLNGLKILDLSRILAFAEKAPYCTQILADYGADVIKVEAVGKGDDTRHWRMKGEDGSWKSDVGPISNYFSAVNRNKRSITLDLKSSEGRDIFFELARRCDVVVENFKPGTMERIGLGYEKLKEMNSQLIYASLSGYGTTGPYAARGGYDAIAGAEAGLLHVTGQREGPPVRPGLGIVDMATGLYLHGAILSALHARDHLGEGGQRVDASLFETQISLLINVGMSWLNMGIEAQRWGCEHPSIVPYDAFQTKDLYIVGGAANDAQFIKLSKVLGLEELAADERFSDNARRVSHRDELSAVIKEVFRNKTTAEWIAIFETEGLPFAPINNIEKAFQHPQIRARDMLRQVSHTAAQSGRINLIGPSVKFGTTKAYIRREPPLLGQHTEEILEAIGIPRAEAQRLRQQNVV</sequence>
<keyword evidence="2" id="KW-0808">Transferase</keyword>
<dbReference type="InterPro" id="IPR023606">
    <property type="entry name" value="CoA-Trfase_III_dom_1_sf"/>
</dbReference>
<dbReference type="PANTHER" id="PTHR48207">
    <property type="entry name" value="SUCCINATE--HYDROXYMETHYLGLUTARATE COA-TRANSFERASE"/>
    <property type="match status" value="1"/>
</dbReference>
<protein>
    <submittedName>
        <fullName evidence="3">Succinate---hydroxymethylglutarate CoA-transferase</fullName>
    </submittedName>
</protein>
<proteinExistence type="inferred from homology"/>
<dbReference type="GO" id="GO:0005739">
    <property type="term" value="C:mitochondrion"/>
    <property type="evidence" value="ECO:0007669"/>
    <property type="project" value="TreeGrafter"/>
</dbReference>
<dbReference type="InterPro" id="IPR003673">
    <property type="entry name" value="CoA-Trfase_fam_III"/>
</dbReference>
<name>A0A9P5D1A8_9HYPO</name>
<dbReference type="RefSeq" id="XP_035318312.1">
    <property type="nucleotide sequence ID" value="XM_035466543.1"/>
</dbReference>
<dbReference type="SUPFAM" id="SSF89796">
    <property type="entry name" value="CoA-transferase family III (CaiB/BaiF)"/>
    <property type="match status" value="1"/>
</dbReference>
<evidence type="ECO:0000256" key="2">
    <source>
        <dbReference type="ARBA" id="ARBA00022679"/>
    </source>
</evidence>
<dbReference type="InterPro" id="IPR050483">
    <property type="entry name" value="CoA-transferase_III_domain"/>
</dbReference>